<dbReference type="Pfam" id="PF00069">
    <property type="entry name" value="Pkinase"/>
    <property type="match status" value="1"/>
</dbReference>
<keyword evidence="4" id="KW-0560">Oxidoreductase</keyword>
<gene>
    <name evidence="7" type="ORF">VSDG_07952</name>
</gene>
<evidence type="ECO:0000256" key="1">
    <source>
        <dbReference type="ARBA" id="ARBA00005466"/>
    </source>
</evidence>
<dbReference type="OrthoDB" id="4062651at2759"/>
<protein>
    <recommendedName>
        <fullName evidence="9">Protein kinase domain-containing protein</fullName>
    </recommendedName>
</protein>
<evidence type="ECO:0000259" key="6">
    <source>
        <dbReference type="PROSITE" id="PS51387"/>
    </source>
</evidence>
<dbReference type="SUPFAM" id="SSF56112">
    <property type="entry name" value="Protein kinase-like (PK-like)"/>
    <property type="match status" value="1"/>
</dbReference>
<dbReference type="GO" id="GO:0005524">
    <property type="term" value="F:ATP binding"/>
    <property type="evidence" value="ECO:0007669"/>
    <property type="project" value="InterPro"/>
</dbReference>
<dbReference type="InterPro" id="IPR016169">
    <property type="entry name" value="FAD-bd_PCMH_sub2"/>
</dbReference>
<dbReference type="GO" id="GO:0004672">
    <property type="term" value="F:protein kinase activity"/>
    <property type="evidence" value="ECO:0007669"/>
    <property type="project" value="InterPro"/>
</dbReference>
<dbReference type="Gene3D" id="1.10.510.10">
    <property type="entry name" value="Transferase(Phosphotransferase) domain 1"/>
    <property type="match status" value="1"/>
</dbReference>
<keyword evidence="2" id="KW-0285">Flavoprotein</keyword>
<dbReference type="PANTHER" id="PTHR42973:SF22">
    <property type="entry name" value="FAD-BINDING PCMH-TYPE DOMAIN-CONTAINING PROTEIN-RELATED"/>
    <property type="match status" value="1"/>
</dbReference>
<dbReference type="GO" id="GO:0016491">
    <property type="term" value="F:oxidoreductase activity"/>
    <property type="evidence" value="ECO:0007669"/>
    <property type="project" value="UniProtKB-KW"/>
</dbReference>
<dbReference type="PROSITE" id="PS51387">
    <property type="entry name" value="FAD_PCMH"/>
    <property type="match status" value="1"/>
</dbReference>
<dbReference type="PROSITE" id="PS00108">
    <property type="entry name" value="PROTEIN_KINASE_ST"/>
    <property type="match status" value="1"/>
</dbReference>
<sequence length="453" mass="50247">MLVFPYLEKGLLHVDTAALSSVAKKAIIRDALTGLADLHDKHIIHTDIKPTNIMMDSFKQQNGDFGWCNVQITDLEAAVILPPKAKGLTDRLSGNHFWRSPEAWARGIQNTPSDIHSFAIVAIFAWTGRMVLFSDEANRASPEEQADLILRKHLSFFASDMEDFEGFIAYHGGDDNPFVKHLKELLCTFSEEEPRLPFERWQQLDPQFRDLVCKMTSMDPARRITARKALQHPCPHTLNGIHIRSDRVYYMWHRASNLQASVPPPSPPPWAETLTASLHSEPQFRERQALYFPGSSEFVDSENDYFNAAVREVKSVAVAWPCSTADVSALLKILRRHLPTTTPIAVRGAGHATYVGTAKAAGGVTIDMRGLRGIDVLAGDKHIRIAAGEKWHSVFAALESHKPSLTTVGGRSRNVGAIGFVLGAGLSSLSAGFGFSADMVTSWEVRRPLFFLK</sequence>
<dbReference type="Proteomes" id="UP000284375">
    <property type="component" value="Unassembled WGS sequence"/>
</dbReference>
<evidence type="ECO:0008006" key="9">
    <source>
        <dbReference type="Google" id="ProtNLM"/>
    </source>
</evidence>
<dbReference type="InterPro" id="IPR011009">
    <property type="entry name" value="Kinase-like_dom_sf"/>
</dbReference>
<keyword evidence="3" id="KW-0274">FAD</keyword>
<dbReference type="InterPro" id="IPR008271">
    <property type="entry name" value="Ser/Thr_kinase_AS"/>
</dbReference>
<dbReference type="Gene3D" id="3.30.465.10">
    <property type="match status" value="1"/>
</dbReference>
<organism evidence="7 8">
    <name type="scientific">Cytospora chrysosperma</name>
    <name type="common">Cytospora canker fungus</name>
    <name type="synonym">Sphaeria chrysosperma</name>
    <dbReference type="NCBI Taxonomy" id="252740"/>
    <lineage>
        <taxon>Eukaryota</taxon>
        <taxon>Fungi</taxon>
        <taxon>Dikarya</taxon>
        <taxon>Ascomycota</taxon>
        <taxon>Pezizomycotina</taxon>
        <taxon>Sordariomycetes</taxon>
        <taxon>Sordariomycetidae</taxon>
        <taxon>Diaporthales</taxon>
        <taxon>Cytosporaceae</taxon>
        <taxon>Cytospora</taxon>
    </lineage>
</organism>
<accession>A0A423VKS1</accession>
<name>A0A423VKS1_CYTCH</name>
<dbReference type="GO" id="GO:0071949">
    <property type="term" value="F:FAD binding"/>
    <property type="evidence" value="ECO:0007669"/>
    <property type="project" value="InterPro"/>
</dbReference>
<evidence type="ECO:0000259" key="5">
    <source>
        <dbReference type="PROSITE" id="PS50011"/>
    </source>
</evidence>
<feature type="domain" description="FAD-binding PCMH-type" evidence="6">
    <location>
        <begin position="311"/>
        <end position="453"/>
    </location>
</feature>
<proteinExistence type="inferred from homology"/>
<dbReference type="PROSITE" id="PS50011">
    <property type="entry name" value="PROTEIN_KINASE_DOM"/>
    <property type="match status" value="1"/>
</dbReference>
<dbReference type="InterPro" id="IPR050416">
    <property type="entry name" value="FAD-linked_Oxidoreductase"/>
</dbReference>
<evidence type="ECO:0000256" key="2">
    <source>
        <dbReference type="ARBA" id="ARBA00022630"/>
    </source>
</evidence>
<dbReference type="InterPro" id="IPR036318">
    <property type="entry name" value="FAD-bd_PCMH-like_sf"/>
</dbReference>
<dbReference type="SMART" id="SM00220">
    <property type="entry name" value="S_TKc"/>
    <property type="match status" value="1"/>
</dbReference>
<dbReference type="Pfam" id="PF01565">
    <property type="entry name" value="FAD_binding_4"/>
    <property type="match status" value="1"/>
</dbReference>
<dbReference type="InterPro" id="IPR006094">
    <property type="entry name" value="Oxid_FAD_bind_N"/>
</dbReference>
<feature type="domain" description="Protein kinase" evidence="5">
    <location>
        <begin position="1"/>
        <end position="235"/>
    </location>
</feature>
<dbReference type="InterPro" id="IPR016166">
    <property type="entry name" value="FAD-bd_PCMH"/>
</dbReference>
<evidence type="ECO:0000256" key="3">
    <source>
        <dbReference type="ARBA" id="ARBA00022827"/>
    </source>
</evidence>
<dbReference type="InterPro" id="IPR000719">
    <property type="entry name" value="Prot_kinase_dom"/>
</dbReference>
<evidence type="ECO:0000313" key="8">
    <source>
        <dbReference type="Proteomes" id="UP000284375"/>
    </source>
</evidence>
<keyword evidence="8" id="KW-1185">Reference proteome</keyword>
<comment type="caution">
    <text evidence="7">The sequence shown here is derived from an EMBL/GenBank/DDBJ whole genome shotgun (WGS) entry which is preliminary data.</text>
</comment>
<evidence type="ECO:0000313" key="7">
    <source>
        <dbReference type="EMBL" id="ROV91617.1"/>
    </source>
</evidence>
<dbReference type="AlphaFoldDB" id="A0A423VKS1"/>
<evidence type="ECO:0000256" key="4">
    <source>
        <dbReference type="ARBA" id="ARBA00023002"/>
    </source>
</evidence>
<reference evidence="7 8" key="1">
    <citation type="submission" date="2015-09" db="EMBL/GenBank/DDBJ databases">
        <title>Host preference determinants of Valsa canker pathogens revealed by comparative genomics.</title>
        <authorList>
            <person name="Yin Z."/>
            <person name="Huang L."/>
        </authorList>
    </citation>
    <scope>NUCLEOTIDE SEQUENCE [LARGE SCALE GENOMIC DNA]</scope>
    <source>
        <strain evidence="7 8">YSFL</strain>
    </source>
</reference>
<comment type="similarity">
    <text evidence="1">Belongs to the oxygen-dependent FAD-linked oxidoreductase family.</text>
</comment>
<dbReference type="STRING" id="252740.A0A423VKS1"/>
<dbReference type="SUPFAM" id="SSF56176">
    <property type="entry name" value="FAD-binding/transporter-associated domain-like"/>
    <property type="match status" value="1"/>
</dbReference>
<dbReference type="PANTHER" id="PTHR42973">
    <property type="entry name" value="BINDING OXIDOREDUCTASE, PUTATIVE (AFU_ORTHOLOGUE AFUA_1G17690)-RELATED"/>
    <property type="match status" value="1"/>
</dbReference>
<dbReference type="EMBL" id="LJZO01000042">
    <property type="protein sequence ID" value="ROV91617.1"/>
    <property type="molecule type" value="Genomic_DNA"/>
</dbReference>